<dbReference type="InterPro" id="IPR029069">
    <property type="entry name" value="HotDog_dom_sf"/>
</dbReference>
<dbReference type="AlphaFoldDB" id="A0A419N4L9"/>
<sequence length="254" mass="29214">MTLIYTLEHAHEWGEFSGDYNPIHFDVNKAKAMGIEGLTVHGMRALLDMKKSQDIPSDTADYYRFNARLRNPIKCHTEYKIVKTNNQCQLIENETGSCCFSARLERILPPIEQVTTKNSTLSADELLNIRKEYPFMKNVCEWSFLDSVLFRLIVKSPEIFEEIKIKLPDLHAGTLTDIFREMPVVQTHHEIVFSRRFLLSSPGSNNFHYGMLPLLVVGDYKQGLVVRIAMQGHYFNHSYITTAITLKLKPMALS</sequence>
<proteinExistence type="predicted"/>
<keyword evidence="2" id="KW-1185">Reference proteome</keyword>
<protein>
    <submittedName>
        <fullName evidence="1">Uncharacterized protein</fullName>
    </submittedName>
</protein>
<evidence type="ECO:0000313" key="1">
    <source>
        <dbReference type="EMBL" id="RJT40123.1"/>
    </source>
</evidence>
<evidence type="ECO:0000313" key="2">
    <source>
        <dbReference type="Proteomes" id="UP000284908"/>
    </source>
</evidence>
<comment type="caution">
    <text evidence="1">The sequence shown here is derived from an EMBL/GenBank/DDBJ whole genome shotgun (WGS) entry which is preliminary data.</text>
</comment>
<dbReference type="Proteomes" id="UP000284908">
    <property type="component" value="Unassembled WGS sequence"/>
</dbReference>
<organism evidence="1 2">
    <name type="scientific">Rahnella woolbedingensis</name>
    <dbReference type="NCBI Taxonomy" id="1510574"/>
    <lineage>
        <taxon>Bacteria</taxon>
        <taxon>Pseudomonadati</taxon>
        <taxon>Pseudomonadota</taxon>
        <taxon>Gammaproteobacteria</taxon>
        <taxon>Enterobacterales</taxon>
        <taxon>Yersiniaceae</taxon>
        <taxon>Rahnella</taxon>
    </lineage>
</organism>
<gene>
    <name evidence="1" type="ORF">D6C13_19350</name>
</gene>
<dbReference type="EMBL" id="RAHH01000026">
    <property type="protein sequence ID" value="RJT40123.1"/>
    <property type="molecule type" value="Genomic_DNA"/>
</dbReference>
<dbReference type="SUPFAM" id="SSF54637">
    <property type="entry name" value="Thioesterase/thiol ester dehydrase-isomerase"/>
    <property type="match status" value="1"/>
</dbReference>
<reference evidence="1 2" key="1">
    <citation type="submission" date="2018-09" db="EMBL/GenBank/DDBJ databases">
        <authorList>
            <person name="Le Fleche-Mateos A."/>
        </authorList>
    </citation>
    <scope>NUCLEOTIDE SEQUENCE [LARGE SCALE GENOMIC DNA]</scope>
    <source>
        <strain evidence="1 2">DSM 27399</strain>
    </source>
</reference>
<dbReference type="Gene3D" id="3.10.129.10">
    <property type="entry name" value="Hotdog Thioesterase"/>
    <property type="match status" value="1"/>
</dbReference>
<dbReference type="OrthoDB" id="9774179at2"/>
<name>A0A419N4L9_9GAMM</name>
<accession>A0A419N4L9</accession>
<dbReference type="RefSeq" id="WP_120134299.1">
    <property type="nucleotide sequence ID" value="NZ_RAHH01000026.1"/>
</dbReference>